<dbReference type="Gene3D" id="3.30.110.40">
    <property type="entry name" value="TusA-like domain"/>
    <property type="match status" value="1"/>
</dbReference>
<comment type="similarity">
    <text evidence="1">Belongs to the sulfur carrier protein TusA family.</text>
</comment>
<dbReference type="SUPFAM" id="SSF64307">
    <property type="entry name" value="SirA-like"/>
    <property type="match status" value="1"/>
</dbReference>
<dbReference type="AlphaFoldDB" id="A0A7V8JV47"/>
<dbReference type="PROSITE" id="PS01148">
    <property type="entry name" value="UPF0033"/>
    <property type="match status" value="1"/>
</dbReference>
<reference evidence="4" key="1">
    <citation type="journal article" date="2020" name="MBio">
        <title>Horizontal gene transfer to a defensive symbiont with a reduced genome amongst a multipartite beetle microbiome.</title>
        <authorList>
            <person name="Waterworth S.C."/>
            <person name="Florez L.V."/>
            <person name="Rees E.R."/>
            <person name="Hertweck C."/>
            <person name="Kaltenpoth M."/>
            <person name="Kwan J.C."/>
        </authorList>
    </citation>
    <scope>NUCLEOTIDE SEQUENCE [LARGE SCALE GENOMIC DNA]</scope>
</reference>
<dbReference type="EMBL" id="WNDX01000033">
    <property type="protein sequence ID" value="KAF1045231.1"/>
    <property type="molecule type" value="Genomic_DNA"/>
</dbReference>
<evidence type="ECO:0000313" key="3">
    <source>
        <dbReference type="EMBL" id="KAF1045231.1"/>
    </source>
</evidence>
<dbReference type="InterPro" id="IPR036868">
    <property type="entry name" value="TusA-like_sf"/>
</dbReference>
<name>A0A7V8JV47_9BURK</name>
<dbReference type="Pfam" id="PF01206">
    <property type="entry name" value="TusA"/>
    <property type="match status" value="1"/>
</dbReference>
<proteinExistence type="inferred from homology"/>
<evidence type="ECO:0000256" key="1">
    <source>
        <dbReference type="ARBA" id="ARBA00008984"/>
    </source>
</evidence>
<protein>
    <submittedName>
        <fullName evidence="3">Sulfur carrier protein TusA</fullName>
    </submittedName>
</protein>
<feature type="domain" description="UPF0033" evidence="2">
    <location>
        <begin position="10"/>
        <end position="34"/>
    </location>
</feature>
<gene>
    <name evidence="3" type="primary">tusA</name>
    <name evidence="3" type="ORF">GAK35_01450</name>
</gene>
<comment type="caution">
    <text evidence="3">The sequence shown here is derived from an EMBL/GenBank/DDBJ whole genome shotgun (WGS) entry which is preliminary data.</text>
</comment>
<dbReference type="PANTHER" id="PTHR33279:SF6">
    <property type="entry name" value="SULFUR CARRIER PROTEIN YEDF-RELATED"/>
    <property type="match status" value="1"/>
</dbReference>
<accession>A0A7V8JV47</accession>
<dbReference type="Proteomes" id="UP000462435">
    <property type="component" value="Unassembled WGS sequence"/>
</dbReference>
<sequence length="79" mass="8928">MTTIEFHRELDARGLNCPLPILKTKKALADMASGQVLRVTATDTGSVRDFQAFAKQTGNALLEQSQNDEHEFIFFMKRK</sequence>
<dbReference type="CDD" id="cd00291">
    <property type="entry name" value="SirA_YedF_YeeD"/>
    <property type="match status" value="1"/>
</dbReference>
<evidence type="ECO:0000259" key="2">
    <source>
        <dbReference type="PROSITE" id="PS01148"/>
    </source>
</evidence>
<evidence type="ECO:0000313" key="4">
    <source>
        <dbReference type="Proteomes" id="UP000462435"/>
    </source>
</evidence>
<dbReference type="PANTHER" id="PTHR33279">
    <property type="entry name" value="SULFUR CARRIER PROTEIN YEDF-RELATED"/>
    <property type="match status" value="1"/>
</dbReference>
<dbReference type="InterPro" id="IPR001455">
    <property type="entry name" value="TusA-like"/>
</dbReference>
<organism evidence="3 4">
    <name type="scientific">Herbaspirillum frisingense</name>
    <dbReference type="NCBI Taxonomy" id="92645"/>
    <lineage>
        <taxon>Bacteria</taxon>
        <taxon>Pseudomonadati</taxon>
        <taxon>Pseudomonadota</taxon>
        <taxon>Betaproteobacteria</taxon>
        <taxon>Burkholderiales</taxon>
        <taxon>Oxalobacteraceae</taxon>
        <taxon>Herbaspirillum</taxon>
    </lineage>
</organism>